<dbReference type="SUPFAM" id="SSF52777">
    <property type="entry name" value="CoA-dependent acyltransferases"/>
    <property type="match status" value="2"/>
</dbReference>
<evidence type="ECO:0000256" key="1">
    <source>
        <dbReference type="SAM" id="MobiDB-lite"/>
    </source>
</evidence>
<accession>A0ABV5RIW4</accession>
<evidence type="ECO:0000313" key="4">
    <source>
        <dbReference type="Proteomes" id="UP001589710"/>
    </source>
</evidence>
<reference evidence="3 4" key="1">
    <citation type="submission" date="2024-09" db="EMBL/GenBank/DDBJ databases">
        <authorList>
            <person name="Sun Q."/>
            <person name="Mori K."/>
        </authorList>
    </citation>
    <scope>NUCLEOTIDE SEQUENCE [LARGE SCALE GENOMIC DNA]</scope>
    <source>
        <strain evidence="3 4">JCM 3331</strain>
    </source>
</reference>
<dbReference type="EMBL" id="JBHMCG010000156">
    <property type="protein sequence ID" value="MFB9577796.1"/>
    <property type="molecule type" value="Genomic_DNA"/>
</dbReference>
<sequence length="476" mass="51185">MPPTDRTLPLSASQQALWLAHRLAPESAAYTIVLPVRLRGPLDSDALSAAVRTVAARHPLLRSVFAEGDGEGADGEPYRTVLDGPDQDALTVRELPDATDAHLHALVRECAQEAFRIDVEPPFRVTLLRRDAQDAVLVIATHHIVSDYASHHLILRELLTLHREFADGSAPDPVSAGAGPDIHAEQVTAERRLLSSARGARGATYWRQVRVGALPAELPTDRPRPATQGFRGATHELPLPTSTVERLTKAARSLDVTPFAFLLGVFQATLYRHSGQPDALVGCPMSTRGALGAGRRTEAAVGYFVNTVPVRGSFRPGDRMSDAVLAAQRQLVQGLAHAGHPGALLAAAPGRRTPPFRTAVTLIATDRTEPRLGPVRADGEGDARPYEGLTVARIGVPQQEGQFDLMLRIEQSGDTLDAVFSYDTDLFDAGTVERFAQRYARLLDRATDDPGAEIEAIALVDRSDLAELLAMGSGTV</sequence>
<feature type="domain" description="Condensation" evidence="2">
    <location>
        <begin position="6"/>
        <end position="468"/>
    </location>
</feature>
<dbReference type="PANTHER" id="PTHR45527">
    <property type="entry name" value="NONRIBOSOMAL PEPTIDE SYNTHETASE"/>
    <property type="match status" value="1"/>
</dbReference>
<dbReference type="Gene3D" id="3.30.559.30">
    <property type="entry name" value="Nonribosomal peptide synthetase, condensation domain"/>
    <property type="match status" value="1"/>
</dbReference>
<dbReference type="Gene3D" id="3.30.559.10">
    <property type="entry name" value="Chloramphenicol acetyltransferase-like domain"/>
    <property type="match status" value="1"/>
</dbReference>
<dbReference type="CDD" id="cd19531">
    <property type="entry name" value="LCL_NRPS-like"/>
    <property type="match status" value="1"/>
</dbReference>
<feature type="region of interest" description="Disordered" evidence="1">
    <location>
        <begin position="217"/>
        <end position="236"/>
    </location>
</feature>
<evidence type="ECO:0000259" key="2">
    <source>
        <dbReference type="Pfam" id="PF00668"/>
    </source>
</evidence>
<dbReference type="InterPro" id="IPR023213">
    <property type="entry name" value="CAT-like_dom_sf"/>
</dbReference>
<dbReference type="InterPro" id="IPR001242">
    <property type="entry name" value="Condensation_dom"/>
</dbReference>
<evidence type="ECO:0000313" key="3">
    <source>
        <dbReference type="EMBL" id="MFB9577796.1"/>
    </source>
</evidence>
<organism evidence="3 4">
    <name type="scientific">Streptomyces yanii</name>
    <dbReference type="NCBI Taxonomy" id="78510"/>
    <lineage>
        <taxon>Bacteria</taxon>
        <taxon>Bacillati</taxon>
        <taxon>Actinomycetota</taxon>
        <taxon>Actinomycetes</taxon>
        <taxon>Kitasatosporales</taxon>
        <taxon>Streptomycetaceae</taxon>
        <taxon>Streptomyces</taxon>
    </lineage>
</organism>
<comment type="caution">
    <text evidence="3">The sequence shown here is derived from an EMBL/GenBank/DDBJ whole genome shotgun (WGS) entry which is preliminary data.</text>
</comment>
<proteinExistence type="predicted"/>
<gene>
    <name evidence="3" type="ORF">ACFFTL_37355</name>
</gene>
<dbReference type="Proteomes" id="UP001589710">
    <property type="component" value="Unassembled WGS sequence"/>
</dbReference>
<dbReference type="Pfam" id="PF00668">
    <property type="entry name" value="Condensation"/>
    <property type="match status" value="1"/>
</dbReference>
<dbReference type="RefSeq" id="WP_345514203.1">
    <property type="nucleotide sequence ID" value="NZ_BAAAXD010000027.1"/>
</dbReference>
<name>A0ABV5RIW4_9ACTN</name>
<protein>
    <submittedName>
        <fullName evidence="3">Condensation domain-containing protein</fullName>
    </submittedName>
</protein>
<dbReference type="PANTHER" id="PTHR45527:SF1">
    <property type="entry name" value="FATTY ACID SYNTHASE"/>
    <property type="match status" value="1"/>
</dbReference>
<keyword evidence="4" id="KW-1185">Reference proteome</keyword>